<dbReference type="Gene3D" id="1.20.1260.20">
    <property type="entry name" value="PPE superfamily"/>
    <property type="match status" value="1"/>
</dbReference>
<dbReference type="STRING" id="188915.AWC02_10825"/>
<dbReference type="InterPro" id="IPR000030">
    <property type="entry name" value="PPE_dom"/>
</dbReference>
<evidence type="ECO:0000313" key="5">
    <source>
        <dbReference type="Proteomes" id="UP000193465"/>
    </source>
</evidence>
<comment type="similarity">
    <text evidence="1">Belongs to the mycobacterial PPE family.</text>
</comment>
<organism evidence="4 5">
    <name type="scientific">Mycolicibacter engbaekii</name>
    <dbReference type="NCBI Taxonomy" id="188915"/>
    <lineage>
        <taxon>Bacteria</taxon>
        <taxon>Bacillati</taxon>
        <taxon>Actinomycetota</taxon>
        <taxon>Actinomycetes</taxon>
        <taxon>Mycobacteriales</taxon>
        <taxon>Mycobacteriaceae</taxon>
        <taxon>Mycolicibacter</taxon>
    </lineage>
</organism>
<reference evidence="4 5" key="1">
    <citation type="submission" date="2016-01" db="EMBL/GenBank/DDBJ databases">
        <title>The new phylogeny of the genus Mycobacterium.</title>
        <authorList>
            <person name="Tarcisio F."/>
            <person name="Conor M."/>
            <person name="Antonella G."/>
            <person name="Elisabetta G."/>
            <person name="Giulia F.S."/>
            <person name="Sara T."/>
            <person name="Anna F."/>
            <person name="Clotilde B."/>
            <person name="Roberto B."/>
            <person name="Veronica D.S."/>
            <person name="Fabio R."/>
            <person name="Monica P."/>
            <person name="Olivier J."/>
            <person name="Enrico T."/>
            <person name="Nicola S."/>
        </authorList>
    </citation>
    <scope>NUCLEOTIDE SEQUENCE [LARGE SCALE GENOMIC DNA]</scope>
    <source>
        <strain evidence="4 5">ATCC 27353</strain>
    </source>
</reference>
<keyword evidence="2" id="KW-1133">Transmembrane helix</keyword>
<gene>
    <name evidence="4" type="ORF">AWC02_10825</name>
</gene>
<dbReference type="GO" id="GO:0052572">
    <property type="term" value="P:response to host immune response"/>
    <property type="evidence" value="ECO:0007669"/>
    <property type="project" value="TreeGrafter"/>
</dbReference>
<dbReference type="PANTHER" id="PTHR46766">
    <property type="entry name" value="GLUTAMINE-RICH PROTEIN 2"/>
    <property type="match status" value="1"/>
</dbReference>
<keyword evidence="2" id="KW-0472">Membrane</keyword>
<dbReference type="InterPro" id="IPR038332">
    <property type="entry name" value="PPE_sf"/>
</dbReference>
<feature type="transmembrane region" description="Helical" evidence="2">
    <location>
        <begin position="237"/>
        <end position="258"/>
    </location>
</feature>
<keyword evidence="2" id="KW-0812">Transmembrane</keyword>
<feature type="transmembrane region" description="Helical" evidence="2">
    <location>
        <begin position="211"/>
        <end position="231"/>
    </location>
</feature>
<proteinExistence type="inferred from homology"/>
<evidence type="ECO:0000259" key="3">
    <source>
        <dbReference type="Pfam" id="PF00823"/>
    </source>
</evidence>
<evidence type="ECO:0000256" key="2">
    <source>
        <dbReference type="SAM" id="Phobius"/>
    </source>
</evidence>
<feature type="domain" description="PPE" evidence="3">
    <location>
        <begin position="2"/>
        <end position="152"/>
    </location>
</feature>
<evidence type="ECO:0000256" key="1">
    <source>
        <dbReference type="ARBA" id="ARBA00010652"/>
    </source>
</evidence>
<dbReference type="AlphaFoldDB" id="A0A1X1TPM7"/>
<comment type="caution">
    <text evidence="4">The sequence shown here is derived from an EMBL/GenBank/DDBJ whole genome shotgun (WGS) entry which is preliminary data.</text>
</comment>
<evidence type="ECO:0000313" key="4">
    <source>
        <dbReference type="EMBL" id="ORV46520.1"/>
    </source>
</evidence>
<dbReference type="Proteomes" id="UP000193465">
    <property type="component" value="Unassembled WGS sequence"/>
</dbReference>
<dbReference type="Pfam" id="PF00823">
    <property type="entry name" value="PPE"/>
    <property type="match status" value="1"/>
</dbReference>
<name>A0A1X1TPM7_9MYCO</name>
<dbReference type="SUPFAM" id="SSF140459">
    <property type="entry name" value="PE/PPE dimer-like"/>
    <property type="match status" value="1"/>
</dbReference>
<protein>
    <recommendedName>
        <fullName evidence="3">PPE domain-containing protein</fullName>
    </recommendedName>
</protein>
<dbReference type="EMBL" id="LQOT01000035">
    <property type="protein sequence ID" value="ORV46520.1"/>
    <property type="molecule type" value="Genomic_DNA"/>
</dbReference>
<dbReference type="PANTHER" id="PTHR46766:SF1">
    <property type="entry name" value="GLUTAMINE-RICH PROTEIN 2"/>
    <property type="match status" value="1"/>
</dbReference>
<keyword evidence="5" id="KW-1185">Reference proteome</keyword>
<sequence length="462" mass="47226">MLTSGPGPGSLLAAAAQWQQLSAIYDDTAAELAQLLAAVQAGPWQGPSAAAYLAAHAPYLAWLEQAAAASAATAAQHQTAAAAYSGAVASMPSLEELGANHAIHAVLVATNFFGVNTVPIAVNEADYTRMWVQAAETMSVYQGTTAAAIAAAPRIPPAPAVVTDPAGDTATPSGGDGGWLAELTRQLGDLLGASGQVEELLRLFESFFESLGFNPVIAAFLAVVALIAYDVLWYPYYASYGLLLLPFFAPALSALSALKLLPLLTGQQFTVDHLPDMVAASVGDPGVEFPAAAAAAPAAVAGSSAGAGAHAVPATGHAPVITPSAAATMFGYLVSGWGPPGVRSGPPRDMPATDHAVAASPATAQRAAVAPARSQRVRRGREQTRMRAHRYEFLRATDGAALSTESDPIAETPAPIPAVLASTRATGLAGRSGELAPLLPTSWLATDQIERSTQPMNEGVDR</sequence>
<accession>A0A1X1TPM7</accession>